<proteinExistence type="predicted"/>
<gene>
    <name evidence="2" type="ORF">CspeluHIS016_0700490</name>
</gene>
<feature type="compositionally biased region" description="Polar residues" evidence="1">
    <location>
        <begin position="23"/>
        <end position="38"/>
    </location>
</feature>
<dbReference type="AlphaFoldDB" id="A0AAD3YEH8"/>
<feature type="compositionally biased region" description="Polar residues" evidence="1">
    <location>
        <begin position="416"/>
        <end position="429"/>
    </location>
</feature>
<protein>
    <submittedName>
        <fullName evidence="2">Uncharacterized protein</fullName>
    </submittedName>
</protein>
<evidence type="ECO:0000313" key="3">
    <source>
        <dbReference type="Proteomes" id="UP001222932"/>
    </source>
</evidence>
<dbReference type="EMBL" id="BTCM01000007">
    <property type="protein sequence ID" value="GMK59034.1"/>
    <property type="molecule type" value="Genomic_DNA"/>
</dbReference>
<evidence type="ECO:0000256" key="1">
    <source>
        <dbReference type="SAM" id="MobiDB-lite"/>
    </source>
</evidence>
<dbReference type="Proteomes" id="UP001222932">
    <property type="component" value="Unassembled WGS sequence"/>
</dbReference>
<comment type="caution">
    <text evidence="2">The sequence shown here is derived from an EMBL/GenBank/DDBJ whole genome shotgun (WGS) entry which is preliminary data.</text>
</comment>
<feature type="region of interest" description="Disordered" evidence="1">
    <location>
        <begin position="1"/>
        <end position="44"/>
    </location>
</feature>
<evidence type="ECO:0000313" key="2">
    <source>
        <dbReference type="EMBL" id="GMK59034.1"/>
    </source>
</evidence>
<name>A0AAD3YEH8_9TREE</name>
<organism evidence="2 3">
    <name type="scientific">Cutaneotrichosporon spelunceum</name>
    <dbReference type="NCBI Taxonomy" id="1672016"/>
    <lineage>
        <taxon>Eukaryota</taxon>
        <taxon>Fungi</taxon>
        <taxon>Dikarya</taxon>
        <taxon>Basidiomycota</taxon>
        <taxon>Agaricomycotina</taxon>
        <taxon>Tremellomycetes</taxon>
        <taxon>Trichosporonales</taxon>
        <taxon>Trichosporonaceae</taxon>
        <taxon>Cutaneotrichosporon</taxon>
    </lineage>
</organism>
<feature type="region of interest" description="Disordered" evidence="1">
    <location>
        <begin position="396"/>
        <end position="438"/>
    </location>
</feature>
<keyword evidence="3" id="KW-1185">Reference proteome</keyword>
<reference evidence="2" key="2">
    <citation type="submission" date="2023-06" db="EMBL/GenBank/DDBJ databases">
        <authorList>
            <person name="Kobayashi Y."/>
            <person name="Kayamori A."/>
            <person name="Aoki K."/>
            <person name="Shiwa Y."/>
            <person name="Fujita N."/>
            <person name="Sugita T."/>
            <person name="Iwasaki W."/>
            <person name="Tanaka N."/>
            <person name="Takashima M."/>
        </authorList>
    </citation>
    <scope>NUCLEOTIDE SEQUENCE</scope>
    <source>
        <strain evidence="2">HIS016</strain>
    </source>
</reference>
<reference evidence="2" key="1">
    <citation type="journal article" date="2023" name="BMC Genomics">
        <title>Chromosome-level genome assemblies of Cutaneotrichosporon spp. (Trichosporonales, Basidiomycota) reveal imbalanced evolution between nucleotide sequences and chromosome synteny.</title>
        <authorList>
            <person name="Kobayashi Y."/>
            <person name="Kayamori A."/>
            <person name="Aoki K."/>
            <person name="Shiwa Y."/>
            <person name="Matsutani M."/>
            <person name="Fujita N."/>
            <person name="Sugita T."/>
            <person name="Iwasaki W."/>
            <person name="Tanaka N."/>
            <person name="Takashima M."/>
        </authorList>
    </citation>
    <scope>NUCLEOTIDE SEQUENCE</scope>
    <source>
        <strain evidence="2">HIS016</strain>
    </source>
</reference>
<sequence>MGLENRAPPPYTSSSASPPLTGSPVSTGTESRSASPQLPASPPEYSARKRVVLWKAEGGRQARRARDFTHDLAPVTVTKRFSLDGQNITHVRHGDQGCSLIPRPLGGYSLRGQIEMWSEDQRIQEYHWGGQDSGHGMAWRLEKATDGSHIRRDANTVADILPHQRVHASRVLAGAREVRTGKPDRDLRAALTANGGVAAWNVASAAYAAEADGDHHTYLSRLPGFDPEAAPSFKVLDKADEGINWARWATAEVGASTSPRRQRHARNVLDFDVGSVVVALKEDGEVWVCSKDLEWRLLCVVDRPENVNVVARGHVVGLYRVPSDDEEEPTPNQPVAYVVDLQAGVRVYPIQSGGEGDLFVQLSLQPLTDGYQAAARTRSGEVHAWMCAGSSPRTLKLRMPGTPSSMDASGSRPASRDSQPSTWTCSGQEESLGFRPHANKPDVSICAPQVTELVELPHTRHAQLFPVSVGVGCGLCVVVDEPGKKRRGIMGLGLLAKGKGKKVA</sequence>
<accession>A0AAD3YEH8</accession>